<dbReference type="InterPro" id="IPR036116">
    <property type="entry name" value="FN3_sf"/>
</dbReference>
<keyword evidence="2 12" id="KW-0812">Transmembrane</keyword>
<feature type="domain" description="Ig-like" evidence="14">
    <location>
        <begin position="151"/>
        <end position="201"/>
    </location>
</feature>
<feature type="signal peptide" evidence="13">
    <location>
        <begin position="1"/>
        <end position="22"/>
    </location>
</feature>
<feature type="compositionally biased region" description="Polar residues" evidence="11">
    <location>
        <begin position="852"/>
        <end position="865"/>
    </location>
</feature>
<gene>
    <name evidence="17" type="primary">LOC106457286</name>
</gene>
<dbReference type="SUPFAM" id="SSF49265">
    <property type="entry name" value="Fibronectin type III"/>
    <property type="match status" value="1"/>
</dbReference>
<feature type="compositionally biased region" description="Basic and acidic residues" evidence="11">
    <location>
        <begin position="766"/>
        <end position="794"/>
    </location>
</feature>
<feature type="domain" description="Fibronectin type-III" evidence="15">
    <location>
        <begin position="601"/>
        <end position="711"/>
    </location>
</feature>
<dbReference type="SMART" id="SM00408">
    <property type="entry name" value="IGc2"/>
    <property type="match status" value="5"/>
</dbReference>
<dbReference type="Pfam" id="PF00041">
    <property type="entry name" value="fn3"/>
    <property type="match status" value="2"/>
</dbReference>
<dbReference type="PANTHER" id="PTHR11640:SF158">
    <property type="entry name" value="V-SET AND IMMUNOGLOBULIN DOMAIN-CONTAINING PROTEIN 10-LIKE 2"/>
    <property type="match status" value="1"/>
</dbReference>
<evidence type="ECO:0000256" key="1">
    <source>
        <dbReference type="ARBA" id="ARBA00004479"/>
    </source>
</evidence>
<dbReference type="SMART" id="SM00060">
    <property type="entry name" value="FN3"/>
    <property type="match status" value="2"/>
</dbReference>
<dbReference type="PROSITE" id="PS50835">
    <property type="entry name" value="IG_LIKE"/>
    <property type="match status" value="5"/>
</dbReference>
<comment type="subcellular location">
    <subcellularLocation>
        <location evidence="1">Membrane</location>
        <topology evidence="1">Single-pass type I membrane protein</topology>
    </subcellularLocation>
</comment>
<evidence type="ECO:0000256" key="5">
    <source>
        <dbReference type="ARBA" id="ARBA00022889"/>
    </source>
</evidence>
<dbReference type="CDD" id="cd00096">
    <property type="entry name" value="Ig"/>
    <property type="match status" value="2"/>
</dbReference>
<dbReference type="GeneID" id="106457286"/>
<dbReference type="InterPro" id="IPR051275">
    <property type="entry name" value="Cell_adhesion_signaling"/>
</dbReference>
<feature type="chain" id="PRO_5047279129" evidence="13">
    <location>
        <begin position="23"/>
        <end position="865"/>
    </location>
</feature>
<sequence>MWKRRWICLLFSTIGLLHGCFAEELKNSATLSIQPEGNSQSRPAGESFAVTCMGTSENNELFSDIKWEDPKGNILDPSGNNLKVEVKKTSESTLSLVFVDPQTENSGQYSCKASYNSKQLETAVELTFFHDITWDDCSKEQALTINQEGKLQCKVSANPSPKVSWVKLEGGHSIDLDESRFTVVSNQVSINKVQEKDGGKYRIQAMVTETGRFKHRDIIVEVYIPPNITNFQEKVEELEETEASLKCWAEIGNPAPLYSWFDKNDILLGTQERFLVNKTTGILSIKNIKKEDTGTYTCVAENEAGQNKKQLELTVLFEGKSASLECRASGIPPPKVSIRKEGVDEEIESGEKVSVNTVQEEKVVSLKMTINQVQKQDGGLYFCNAENVAGSVEKPGHLTVEFKPQMKTPESKLIKTWNENPVNLSCIAEAIPNATVKWYYNEQEIKADQSETYIIYGEGEYSNLLVTPSSEFDVYGLYKCEGINEHGKGNITIQLDEAYVPGKLSQVDYKEVTSTTISFEFLSDDDGGMPISSYLVHYREKSDAPENFKVEEWLAGTTYILENLKPRATYIFRFAAKNAVGTGMWLDKEPWKMPEESAPDPPTIISPVGNMSTYPDKMDIQWNINHDNGKPIKIFQIRYFKIKKQSENKWKQEGQDKVINLDNDSKEDKKAHFTLTELEPDTYYKVELRAKNEIGFSQDETMIFRTATKAAVSGTAQEGGISTSVIVAIVVVLIVVILIVIDVTFYFYYHWGVLYFLRHNVCGEPSESKGKEAVTSDEEKGSIPVHKEQVKTTDEVGDSSSPTADKKDQLLESKEETEKTENVEVTGEDTPMIDPNSEKKTKTEESDKNKSPKGSKTSLSKGSEV</sequence>
<organism evidence="16 17">
    <name type="scientific">Limulus polyphemus</name>
    <name type="common">Atlantic horseshoe crab</name>
    <dbReference type="NCBI Taxonomy" id="6850"/>
    <lineage>
        <taxon>Eukaryota</taxon>
        <taxon>Metazoa</taxon>
        <taxon>Ecdysozoa</taxon>
        <taxon>Arthropoda</taxon>
        <taxon>Chelicerata</taxon>
        <taxon>Merostomata</taxon>
        <taxon>Xiphosura</taxon>
        <taxon>Limulidae</taxon>
        <taxon>Limulus</taxon>
    </lineage>
</organism>
<keyword evidence="7 12" id="KW-0472">Membrane</keyword>
<dbReference type="Gene3D" id="2.60.40.10">
    <property type="entry name" value="Immunoglobulins"/>
    <property type="match status" value="7"/>
</dbReference>
<keyword evidence="9" id="KW-0325">Glycoprotein</keyword>
<dbReference type="Pfam" id="PF13927">
    <property type="entry name" value="Ig_3"/>
    <property type="match status" value="1"/>
</dbReference>
<feature type="transmembrane region" description="Helical" evidence="12">
    <location>
        <begin position="725"/>
        <end position="749"/>
    </location>
</feature>
<dbReference type="InterPro" id="IPR003599">
    <property type="entry name" value="Ig_sub"/>
</dbReference>
<evidence type="ECO:0000256" key="7">
    <source>
        <dbReference type="ARBA" id="ARBA00023136"/>
    </source>
</evidence>
<feature type="domain" description="Ig-like" evidence="14">
    <location>
        <begin position="35"/>
        <end position="127"/>
    </location>
</feature>
<evidence type="ECO:0000256" key="10">
    <source>
        <dbReference type="ARBA" id="ARBA00023319"/>
    </source>
</evidence>
<evidence type="ECO:0000313" key="17">
    <source>
        <dbReference type="RefSeq" id="XP_022239062.1"/>
    </source>
</evidence>
<evidence type="ECO:0000256" key="9">
    <source>
        <dbReference type="ARBA" id="ARBA00023180"/>
    </source>
</evidence>
<evidence type="ECO:0000256" key="6">
    <source>
        <dbReference type="ARBA" id="ARBA00022989"/>
    </source>
</evidence>
<dbReference type="SUPFAM" id="SSF48726">
    <property type="entry name" value="Immunoglobulin"/>
    <property type="match status" value="5"/>
</dbReference>
<keyword evidence="8" id="KW-1015">Disulfide bond</keyword>
<feature type="domain" description="Ig-like" evidence="14">
    <location>
        <begin position="404"/>
        <end position="496"/>
    </location>
</feature>
<evidence type="ECO:0000256" key="2">
    <source>
        <dbReference type="ARBA" id="ARBA00022692"/>
    </source>
</evidence>
<dbReference type="InterPro" id="IPR013783">
    <property type="entry name" value="Ig-like_fold"/>
</dbReference>
<dbReference type="CDD" id="cd00063">
    <property type="entry name" value="FN3"/>
    <property type="match status" value="2"/>
</dbReference>
<dbReference type="InterPro" id="IPR003598">
    <property type="entry name" value="Ig_sub2"/>
</dbReference>
<feature type="domain" description="Ig-like" evidence="14">
    <location>
        <begin position="226"/>
        <end position="314"/>
    </location>
</feature>
<evidence type="ECO:0000256" key="12">
    <source>
        <dbReference type="SAM" id="Phobius"/>
    </source>
</evidence>
<feature type="domain" description="Fibronectin type-III" evidence="15">
    <location>
        <begin position="500"/>
        <end position="596"/>
    </location>
</feature>
<evidence type="ECO:0000256" key="11">
    <source>
        <dbReference type="SAM" id="MobiDB-lite"/>
    </source>
</evidence>
<keyword evidence="16" id="KW-1185">Reference proteome</keyword>
<dbReference type="PROSITE" id="PS50853">
    <property type="entry name" value="FN3"/>
    <property type="match status" value="2"/>
</dbReference>
<evidence type="ECO:0000256" key="3">
    <source>
        <dbReference type="ARBA" id="ARBA00022729"/>
    </source>
</evidence>
<keyword evidence="10" id="KW-0393">Immunoglobulin domain</keyword>
<keyword evidence="4" id="KW-0677">Repeat</keyword>
<dbReference type="PRINTS" id="PR01838">
    <property type="entry name" value="NCAMFAMILY"/>
</dbReference>
<keyword evidence="6 12" id="KW-1133">Transmembrane helix</keyword>
<feature type="region of interest" description="Disordered" evidence="11">
    <location>
        <begin position="766"/>
        <end position="865"/>
    </location>
</feature>
<evidence type="ECO:0000259" key="15">
    <source>
        <dbReference type="PROSITE" id="PS50853"/>
    </source>
</evidence>
<proteinExistence type="predicted"/>
<dbReference type="RefSeq" id="XP_022239062.1">
    <property type="nucleotide sequence ID" value="XM_022383354.1"/>
</dbReference>
<evidence type="ECO:0000256" key="4">
    <source>
        <dbReference type="ARBA" id="ARBA00022737"/>
    </source>
</evidence>
<accession>A0ABM1S607</accession>
<feature type="compositionally biased region" description="Basic and acidic residues" evidence="11">
    <location>
        <begin position="836"/>
        <end position="850"/>
    </location>
</feature>
<evidence type="ECO:0000256" key="13">
    <source>
        <dbReference type="SAM" id="SignalP"/>
    </source>
</evidence>
<dbReference type="InterPro" id="IPR003961">
    <property type="entry name" value="FN3_dom"/>
</dbReference>
<dbReference type="InterPro" id="IPR007110">
    <property type="entry name" value="Ig-like_dom"/>
</dbReference>
<dbReference type="PANTHER" id="PTHR11640">
    <property type="entry name" value="NEPHRIN"/>
    <property type="match status" value="1"/>
</dbReference>
<protein>
    <submittedName>
        <fullName evidence="17">Fasciclin-2-like</fullName>
    </submittedName>
</protein>
<feature type="compositionally biased region" description="Basic and acidic residues" evidence="11">
    <location>
        <begin position="804"/>
        <end position="822"/>
    </location>
</feature>
<evidence type="ECO:0000259" key="14">
    <source>
        <dbReference type="PROSITE" id="PS50835"/>
    </source>
</evidence>
<keyword evidence="3 13" id="KW-0732">Signal</keyword>
<dbReference type="SMART" id="SM00409">
    <property type="entry name" value="IG"/>
    <property type="match status" value="5"/>
</dbReference>
<dbReference type="Pfam" id="PF07679">
    <property type="entry name" value="I-set"/>
    <property type="match status" value="3"/>
</dbReference>
<dbReference type="Proteomes" id="UP000694941">
    <property type="component" value="Unplaced"/>
</dbReference>
<evidence type="ECO:0000256" key="8">
    <source>
        <dbReference type="ARBA" id="ARBA00023157"/>
    </source>
</evidence>
<evidence type="ECO:0000313" key="16">
    <source>
        <dbReference type="Proteomes" id="UP000694941"/>
    </source>
</evidence>
<feature type="domain" description="Ig-like" evidence="14">
    <location>
        <begin position="318"/>
        <end position="399"/>
    </location>
</feature>
<dbReference type="InterPro" id="IPR009138">
    <property type="entry name" value="Neural_cell_adh"/>
</dbReference>
<name>A0ABM1S607_LIMPO</name>
<keyword evidence="5" id="KW-0130">Cell adhesion</keyword>
<dbReference type="InterPro" id="IPR013098">
    <property type="entry name" value="Ig_I-set"/>
</dbReference>
<dbReference type="InterPro" id="IPR036179">
    <property type="entry name" value="Ig-like_dom_sf"/>
</dbReference>
<reference evidence="17" key="1">
    <citation type="submission" date="2025-08" db="UniProtKB">
        <authorList>
            <consortium name="RefSeq"/>
        </authorList>
    </citation>
    <scope>IDENTIFICATION</scope>
    <source>
        <tissue evidence="17">Muscle</tissue>
    </source>
</reference>